<dbReference type="AlphaFoldDB" id="A0A0C9SV29"/>
<reference evidence="1 2" key="1">
    <citation type="submission" date="2014-06" db="EMBL/GenBank/DDBJ databases">
        <authorList>
            <consortium name="DOE Joint Genome Institute"/>
            <person name="Kuo A."/>
            <person name="Kohler A."/>
            <person name="Nagy L.G."/>
            <person name="Floudas D."/>
            <person name="Copeland A."/>
            <person name="Barry K.W."/>
            <person name="Cichocki N."/>
            <person name="Veneault-Fourrey C."/>
            <person name="LaButti K."/>
            <person name="Lindquist E.A."/>
            <person name="Lipzen A."/>
            <person name="Lundell T."/>
            <person name="Morin E."/>
            <person name="Murat C."/>
            <person name="Sun H."/>
            <person name="Tunlid A."/>
            <person name="Henrissat B."/>
            <person name="Grigoriev I.V."/>
            <person name="Hibbett D.S."/>
            <person name="Martin F."/>
            <person name="Nordberg H.P."/>
            <person name="Cantor M.N."/>
            <person name="Hua S.X."/>
        </authorList>
    </citation>
    <scope>NUCLEOTIDE SEQUENCE [LARGE SCALE GENOMIC DNA]</scope>
    <source>
        <strain evidence="1 2">ATCC 200175</strain>
    </source>
</reference>
<evidence type="ECO:0000313" key="1">
    <source>
        <dbReference type="EMBL" id="KIJ13109.1"/>
    </source>
</evidence>
<dbReference type="HOGENOM" id="CLU_1355127_0_0_1"/>
<dbReference type="OrthoDB" id="2602575at2759"/>
<proteinExistence type="predicted"/>
<organism evidence="1 2">
    <name type="scientific">Paxillus involutus ATCC 200175</name>
    <dbReference type="NCBI Taxonomy" id="664439"/>
    <lineage>
        <taxon>Eukaryota</taxon>
        <taxon>Fungi</taxon>
        <taxon>Dikarya</taxon>
        <taxon>Basidiomycota</taxon>
        <taxon>Agaricomycotina</taxon>
        <taxon>Agaricomycetes</taxon>
        <taxon>Agaricomycetidae</taxon>
        <taxon>Boletales</taxon>
        <taxon>Paxilineae</taxon>
        <taxon>Paxillaceae</taxon>
        <taxon>Paxillus</taxon>
    </lineage>
</organism>
<gene>
    <name evidence="1" type="ORF">PAXINDRAFT_14168</name>
</gene>
<name>A0A0C9SV29_PAXIN</name>
<accession>A0A0C9SV29</accession>
<protein>
    <submittedName>
        <fullName evidence="1">Uncharacterized protein</fullName>
    </submittedName>
</protein>
<dbReference type="EMBL" id="KN819356">
    <property type="protein sequence ID" value="KIJ13109.1"/>
    <property type="molecule type" value="Genomic_DNA"/>
</dbReference>
<reference evidence="2" key="2">
    <citation type="submission" date="2015-01" db="EMBL/GenBank/DDBJ databases">
        <title>Evolutionary Origins and Diversification of the Mycorrhizal Mutualists.</title>
        <authorList>
            <consortium name="DOE Joint Genome Institute"/>
            <consortium name="Mycorrhizal Genomics Consortium"/>
            <person name="Kohler A."/>
            <person name="Kuo A."/>
            <person name="Nagy L.G."/>
            <person name="Floudas D."/>
            <person name="Copeland A."/>
            <person name="Barry K.W."/>
            <person name="Cichocki N."/>
            <person name="Veneault-Fourrey C."/>
            <person name="LaButti K."/>
            <person name="Lindquist E.A."/>
            <person name="Lipzen A."/>
            <person name="Lundell T."/>
            <person name="Morin E."/>
            <person name="Murat C."/>
            <person name="Riley R."/>
            <person name="Ohm R."/>
            <person name="Sun H."/>
            <person name="Tunlid A."/>
            <person name="Henrissat B."/>
            <person name="Grigoriev I.V."/>
            <person name="Hibbett D.S."/>
            <person name="Martin F."/>
        </authorList>
    </citation>
    <scope>NUCLEOTIDE SEQUENCE [LARGE SCALE GENOMIC DNA]</scope>
    <source>
        <strain evidence="2">ATCC 200175</strain>
    </source>
</reference>
<dbReference type="Proteomes" id="UP000053647">
    <property type="component" value="Unassembled WGS sequence"/>
</dbReference>
<keyword evidence="2" id="KW-1185">Reference proteome</keyword>
<evidence type="ECO:0000313" key="2">
    <source>
        <dbReference type="Proteomes" id="UP000053647"/>
    </source>
</evidence>
<sequence>MAYITPGNLMLHSGGAGSGQHYARVANPPIHPGAMHTSMPEWYTLLDQRRIEHVPRPLQFTPAQESIPAVTFSANGWPGVRLRDIMEDRVIVDSPYDTVLAHLRWRSIIVHIEWPGYHSELARSRMHLRMDVRVGERDLTRHEIAKDVCGLLKYFHGLVTKNNYPLTPGYEKWELTTGREGIRPNDVVLLSMHYYRNVWVPEFYVIE</sequence>